<feature type="transmembrane region" description="Helical" evidence="5">
    <location>
        <begin position="173"/>
        <end position="192"/>
    </location>
</feature>
<evidence type="ECO:0000313" key="7">
    <source>
        <dbReference type="EMBL" id="MDI9858319.1"/>
    </source>
</evidence>
<comment type="subcellular location">
    <subcellularLocation>
        <location evidence="1">Endomembrane system</location>
        <topology evidence="1">Multi-pass membrane protein</topology>
    </subcellularLocation>
</comment>
<sequence>MRNLTLSFHQFFFKPVDQFPLVFLRISIGLFGLLQCLLLSSEWFNLYGVNGYVEWFISYDLFSIKELPSIVGLANFLMPWGVTDNAVVVLITSIYVGALIGVTLGWHTQKMLILAWLSHFMLCNTAMTFGYGVETFLHVGLFYLIFAPCNFYLSLDKLQGRVSQMGATPEAGFIIRIIQIHLCLVYFNAGIAKMMGDDWLQGEAVWYVIGNANYSQFDLSFLASIPIIPKLLTWWTLLVETAFPVFIYWNLTKRVWAINIIFLHIGIGLLMGLNMFALIMLLLNIGAFWWQIFPKYWIKFKTFCITTERFEWPVLS</sequence>
<feature type="transmembrane region" description="Helical" evidence="5">
    <location>
        <begin position="21"/>
        <end position="40"/>
    </location>
</feature>
<dbReference type="SMART" id="SM00752">
    <property type="entry name" value="HTTM"/>
    <property type="match status" value="1"/>
</dbReference>
<comment type="caution">
    <text evidence="7">The sequence shown here is derived from an EMBL/GenBank/DDBJ whole genome shotgun (WGS) entry which is preliminary data.</text>
</comment>
<feature type="domain" description="HTTM-like" evidence="6">
    <location>
        <begin position="13"/>
        <end position="293"/>
    </location>
</feature>
<evidence type="ECO:0000256" key="5">
    <source>
        <dbReference type="SAM" id="Phobius"/>
    </source>
</evidence>
<feature type="transmembrane region" description="Helical" evidence="5">
    <location>
        <begin position="86"/>
        <end position="104"/>
    </location>
</feature>
<evidence type="ECO:0000256" key="4">
    <source>
        <dbReference type="ARBA" id="ARBA00023136"/>
    </source>
</evidence>
<dbReference type="InterPro" id="IPR052964">
    <property type="entry name" value="Sporulation_signal_mat"/>
</dbReference>
<dbReference type="RefSeq" id="WP_283343557.1">
    <property type="nucleotide sequence ID" value="NZ_JASHIF010000002.1"/>
</dbReference>
<evidence type="ECO:0000259" key="6">
    <source>
        <dbReference type="SMART" id="SM00752"/>
    </source>
</evidence>
<feature type="transmembrane region" description="Helical" evidence="5">
    <location>
        <begin position="135"/>
        <end position="153"/>
    </location>
</feature>
<keyword evidence="3 5" id="KW-1133">Transmembrane helix</keyword>
<name>A0ABT6Y424_9BACT</name>
<accession>A0ABT6Y424</accession>
<feature type="transmembrane region" description="Helical" evidence="5">
    <location>
        <begin position="257"/>
        <end position="290"/>
    </location>
</feature>
<evidence type="ECO:0000256" key="2">
    <source>
        <dbReference type="ARBA" id="ARBA00022692"/>
    </source>
</evidence>
<reference evidence="7 8" key="1">
    <citation type="submission" date="2023-05" db="EMBL/GenBank/DDBJ databases">
        <title>Novel species of genus Flectobacillus isolated from stream in China.</title>
        <authorList>
            <person name="Lu H."/>
        </authorList>
    </citation>
    <scope>NUCLEOTIDE SEQUENCE [LARGE SCALE GENOMIC DNA]</scope>
    <source>
        <strain evidence="7 8">KCTC 42575</strain>
    </source>
</reference>
<proteinExistence type="predicted"/>
<dbReference type="PANTHER" id="PTHR39535:SF2">
    <property type="entry name" value="HTTM DOMAIN-CONTAINING PROTEIN"/>
    <property type="match status" value="1"/>
</dbReference>
<feature type="transmembrane region" description="Helical" evidence="5">
    <location>
        <begin position="232"/>
        <end position="251"/>
    </location>
</feature>
<keyword evidence="8" id="KW-1185">Reference proteome</keyword>
<protein>
    <submittedName>
        <fullName evidence="7">HTTM domain-containing protein</fullName>
    </submittedName>
</protein>
<feature type="transmembrane region" description="Helical" evidence="5">
    <location>
        <begin position="111"/>
        <end position="129"/>
    </location>
</feature>
<dbReference type="EMBL" id="JASHIF010000002">
    <property type="protein sequence ID" value="MDI9858319.1"/>
    <property type="molecule type" value="Genomic_DNA"/>
</dbReference>
<dbReference type="InterPro" id="IPR011020">
    <property type="entry name" value="HTTM-like"/>
</dbReference>
<evidence type="ECO:0000256" key="1">
    <source>
        <dbReference type="ARBA" id="ARBA00004127"/>
    </source>
</evidence>
<evidence type="ECO:0000313" key="8">
    <source>
        <dbReference type="Proteomes" id="UP001236507"/>
    </source>
</evidence>
<organism evidence="7 8">
    <name type="scientific">Flectobacillus roseus</name>
    <dbReference type="NCBI Taxonomy" id="502259"/>
    <lineage>
        <taxon>Bacteria</taxon>
        <taxon>Pseudomonadati</taxon>
        <taxon>Bacteroidota</taxon>
        <taxon>Cytophagia</taxon>
        <taxon>Cytophagales</taxon>
        <taxon>Flectobacillaceae</taxon>
        <taxon>Flectobacillus</taxon>
    </lineage>
</organism>
<dbReference type="PANTHER" id="PTHR39535">
    <property type="entry name" value="SPORULATION-DELAYING PROTEIN SDPB"/>
    <property type="match status" value="1"/>
</dbReference>
<keyword evidence="2 5" id="KW-0812">Transmembrane</keyword>
<keyword evidence="4 5" id="KW-0472">Membrane</keyword>
<evidence type="ECO:0000256" key="3">
    <source>
        <dbReference type="ARBA" id="ARBA00022989"/>
    </source>
</evidence>
<gene>
    <name evidence="7" type="ORF">QM524_03745</name>
</gene>
<dbReference type="Proteomes" id="UP001236507">
    <property type="component" value="Unassembled WGS sequence"/>
</dbReference>